<dbReference type="FunFam" id="1.10.510.10:FF:000173">
    <property type="entry name" value="proline-rich receptor-like protein kinase PERK8"/>
    <property type="match status" value="1"/>
</dbReference>
<evidence type="ECO:0000256" key="10">
    <source>
        <dbReference type="ARBA" id="ARBA00022989"/>
    </source>
</evidence>
<feature type="region of interest" description="Disordered" evidence="15">
    <location>
        <begin position="1"/>
        <end position="257"/>
    </location>
</feature>
<accession>A0AAD4ZUS6</accession>
<keyword evidence="3" id="KW-1003">Cell membrane</keyword>
<keyword evidence="10 16" id="KW-1133">Transmembrane helix</keyword>
<dbReference type="AlphaFoldDB" id="A0AAD4ZUS6"/>
<feature type="compositionally biased region" description="Pro residues" evidence="15">
    <location>
        <begin position="199"/>
        <end position="212"/>
    </location>
</feature>
<dbReference type="InterPro" id="IPR017441">
    <property type="entry name" value="Protein_kinase_ATP_BS"/>
</dbReference>
<dbReference type="PRINTS" id="PR01217">
    <property type="entry name" value="PRICHEXTENSN"/>
</dbReference>
<dbReference type="InterPro" id="IPR000719">
    <property type="entry name" value="Prot_kinase_dom"/>
</dbReference>
<evidence type="ECO:0000256" key="15">
    <source>
        <dbReference type="SAM" id="MobiDB-lite"/>
    </source>
</evidence>
<keyword evidence="8" id="KW-0418">Kinase</keyword>
<evidence type="ECO:0000256" key="16">
    <source>
        <dbReference type="SAM" id="Phobius"/>
    </source>
</evidence>
<dbReference type="Gene3D" id="3.30.200.20">
    <property type="entry name" value="Phosphorylase Kinase, domain 1"/>
    <property type="match status" value="1"/>
</dbReference>
<dbReference type="SMART" id="SM00220">
    <property type="entry name" value="S_TKc"/>
    <property type="match status" value="1"/>
</dbReference>
<sequence length="745" mass="79233">MSSPPPWSLPPAASPVTTPPLLLPLSPSLPPPLSPSLPTPLPPLLPPPLPQIAPFPSPPSLPTTPPALPPILNSVPPPVSSLLPPPLTSPPPQLPPLPALLPPTTFNPPPPPPSVVTSPPPTSSPPKTPLLSKPSLLPPPNPPSPSPTPTPPPPPPPPPHVSPPTTPSTPPPPPTLATTMPPATQTPPLESPSHGSSPPALPPSTLPLPPTLPSTLQPPSSNKTNTTNLPTTTLPMPPQLMLHPPLSSSLPATMQVHNPRPNMSTALIAGSCVIGGLVAIVLLLAIIFLGYKHRSKNNSALLEDHHKTPSFCPKDDCYAVPSPGVHVIRVLSRTSVLQSPMSRTAGSASIISRSEIPYPLQTQGPAGFPSDVSNGIFTYDQLAVATNGFSEANLLGQGGFGYVHKGVLPSGKEVAVKQLMTGSRQGEREFQAEVDIISRVHHKHLVSLVGYCISGAERLLVYEFVPNITLELHLHGEGQSVLEWETRLIIATGSAKGLAYLHEDCNPKIIHRDIKASNILLDDKFEAKVSDFGLAKSFSDTNIHMTHFSTRVVGTFGYLAPEYASSGKVTDKSDVYSYGVVLLELITGRPPISTMESMRNKGLVQWARPLLTQALEDGDFDALVDPRLERNYKNNEMARMVACAAACVRHSAWLRPRMSQVVHALEGVASLTDLREGMTPGNSTLHNSLGNSYYSSQQYKEEYGISMYSGTTSEYGLNPSGSTSSEAKQDILNGFACSYLLTVES</sequence>
<comment type="subcellular location">
    <subcellularLocation>
        <location evidence="1">Cell membrane</location>
        <topology evidence="1">Single-pass membrane protein</topology>
    </subcellularLocation>
</comment>
<feature type="domain" description="Protein kinase" evidence="17">
    <location>
        <begin position="389"/>
        <end position="654"/>
    </location>
</feature>
<evidence type="ECO:0000313" key="19">
    <source>
        <dbReference type="Proteomes" id="UP001054821"/>
    </source>
</evidence>
<comment type="caution">
    <text evidence="18">The sequence shown here is derived from an EMBL/GenBank/DDBJ whole genome shotgun (WGS) entry which is preliminary data.</text>
</comment>
<evidence type="ECO:0000256" key="6">
    <source>
        <dbReference type="ARBA" id="ARBA00022692"/>
    </source>
</evidence>
<organism evidence="18 19">
    <name type="scientific">Prunus dulcis</name>
    <name type="common">Almond</name>
    <name type="synonym">Amygdalus dulcis</name>
    <dbReference type="NCBI Taxonomy" id="3755"/>
    <lineage>
        <taxon>Eukaryota</taxon>
        <taxon>Viridiplantae</taxon>
        <taxon>Streptophyta</taxon>
        <taxon>Embryophyta</taxon>
        <taxon>Tracheophyta</taxon>
        <taxon>Spermatophyta</taxon>
        <taxon>Magnoliopsida</taxon>
        <taxon>eudicotyledons</taxon>
        <taxon>Gunneridae</taxon>
        <taxon>Pentapetalae</taxon>
        <taxon>rosids</taxon>
        <taxon>fabids</taxon>
        <taxon>Rosales</taxon>
        <taxon>Rosaceae</taxon>
        <taxon>Amygdaloideae</taxon>
        <taxon>Amygdaleae</taxon>
        <taxon>Prunus</taxon>
    </lineage>
</organism>
<dbReference type="InterPro" id="IPR008271">
    <property type="entry name" value="Ser/Thr_kinase_AS"/>
</dbReference>
<keyword evidence="19" id="KW-1185">Reference proteome</keyword>
<feature type="binding site" evidence="14">
    <location>
        <position position="417"/>
    </location>
    <ligand>
        <name>ATP</name>
        <dbReference type="ChEBI" id="CHEBI:30616"/>
    </ligand>
</feature>
<dbReference type="InterPro" id="IPR001245">
    <property type="entry name" value="Ser-Thr/Tyr_kinase_cat_dom"/>
</dbReference>
<dbReference type="PROSITE" id="PS00108">
    <property type="entry name" value="PROTEIN_KINASE_ST"/>
    <property type="match status" value="1"/>
</dbReference>
<dbReference type="Gene3D" id="1.10.510.10">
    <property type="entry name" value="Transferase(Phosphotransferase) domain 1"/>
    <property type="match status" value="1"/>
</dbReference>
<comment type="catalytic activity">
    <reaction evidence="12">
        <text>L-threonyl-[protein] + ATP = O-phospho-L-threonyl-[protein] + ADP + H(+)</text>
        <dbReference type="Rhea" id="RHEA:46608"/>
        <dbReference type="Rhea" id="RHEA-COMP:11060"/>
        <dbReference type="Rhea" id="RHEA-COMP:11605"/>
        <dbReference type="ChEBI" id="CHEBI:15378"/>
        <dbReference type="ChEBI" id="CHEBI:30013"/>
        <dbReference type="ChEBI" id="CHEBI:30616"/>
        <dbReference type="ChEBI" id="CHEBI:61977"/>
        <dbReference type="ChEBI" id="CHEBI:456216"/>
        <dbReference type="EC" id="2.7.11.1"/>
    </reaction>
</comment>
<feature type="compositionally biased region" description="Low complexity" evidence="15">
    <location>
        <begin position="176"/>
        <end position="188"/>
    </location>
</feature>
<dbReference type="FunFam" id="3.30.200.20:FF:000212">
    <property type="entry name" value="Proline-rich receptor-like protein kinase PERK8"/>
    <property type="match status" value="1"/>
</dbReference>
<feature type="compositionally biased region" description="Pro residues" evidence="15">
    <location>
        <begin position="136"/>
        <end position="175"/>
    </location>
</feature>
<gene>
    <name evidence="18" type="ORF">L3X38_007565</name>
</gene>
<keyword evidence="4" id="KW-0723">Serine/threonine-protein kinase</keyword>
<evidence type="ECO:0000256" key="14">
    <source>
        <dbReference type="PROSITE-ProRule" id="PRU10141"/>
    </source>
</evidence>
<dbReference type="GO" id="GO:0005886">
    <property type="term" value="C:plasma membrane"/>
    <property type="evidence" value="ECO:0007669"/>
    <property type="project" value="UniProtKB-SubCell"/>
</dbReference>
<name>A0AAD4ZUS6_PRUDU</name>
<evidence type="ECO:0000256" key="11">
    <source>
        <dbReference type="ARBA" id="ARBA00023136"/>
    </source>
</evidence>
<evidence type="ECO:0000256" key="5">
    <source>
        <dbReference type="ARBA" id="ARBA00022679"/>
    </source>
</evidence>
<evidence type="ECO:0000256" key="8">
    <source>
        <dbReference type="ARBA" id="ARBA00022777"/>
    </source>
</evidence>
<evidence type="ECO:0000259" key="17">
    <source>
        <dbReference type="PROSITE" id="PS50011"/>
    </source>
</evidence>
<dbReference type="InterPro" id="IPR047117">
    <property type="entry name" value="PERK1-13-like"/>
</dbReference>
<dbReference type="EMBL" id="JAJFAZ020000001">
    <property type="protein sequence ID" value="KAI5354670.1"/>
    <property type="molecule type" value="Genomic_DNA"/>
</dbReference>
<dbReference type="Proteomes" id="UP001054821">
    <property type="component" value="Chromosome 1"/>
</dbReference>
<protein>
    <recommendedName>
        <fullName evidence="2">non-specific serine/threonine protein kinase</fullName>
        <ecNumber evidence="2">2.7.11.1</ecNumber>
    </recommendedName>
</protein>
<keyword evidence="9 14" id="KW-0067">ATP-binding</keyword>
<dbReference type="PANTHER" id="PTHR47982:SF22">
    <property type="entry name" value="PROLINE-RICH RECEPTOR-LIKE PROTEIN KINASE PERK14"/>
    <property type="match status" value="1"/>
</dbReference>
<evidence type="ECO:0000256" key="7">
    <source>
        <dbReference type="ARBA" id="ARBA00022741"/>
    </source>
</evidence>
<evidence type="ECO:0000256" key="12">
    <source>
        <dbReference type="ARBA" id="ARBA00047899"/>
    </source>
</evidence>
<evidence type="ECO:0000256" key="3">
    <source>
        <dbReference type="ARBA" id="ARBA00022475"/>
    </source>
</evidence>
<dbReference type="EC" id="2.7.11.1" evidence="2"/>
<evidence type="ECO:0000256" key="9">
    <source>
        <dbReference type="ARBA" id="ARBA00022840"/>
    </source>
</evidence>
<keyword evidence="11 16" id="KW-0472">Membrane</keyword>
<comment type="catalytic activity">
    <reaction evidence="13">
        <text>L-seryl-[protein] + ATP = O-phospho-L-seryl-[protein] + ADP + H(+)</text>
        <dbReference type="Rhea" id="RHEA:17989"/>
        <dbReference type="Rhea" id="RHEA-COMP:9863"/>
        <dbReference type="Rhea" id="RHEA-COMP:11604"/>
        <dbReference type="ChEBI" id="CHEBI:15378"/>
        <dbReference type="ChEBI" id="CHEBI:29999"/>
        <dbReference type="ChEBI" id="CHEBI:30616"/>
        <dbReference type="ChEBI" id="CHEBI:83421"/>
        <dbReference type="ChEBI" id="CHEBI:456216"/>
        <dbReference type="EC" id="2.7.11.1"/>
    </reaction>
</comment>
<feature type="compositionally biased region" description="Pro residues" evidence="15">
    <location>
        <begin position="1"/>
        <end position="128"/>
    </location>
</feature>
<evidence type="ECO:0000256" key="1">
    <source>
        <dbReference type="ARBA" id="ARBA00004162"/>
    </source>
</evidence>
<dbReference type="Pfam" id="PF07714">
    <property type="entry name" value="PK_Tyr_Ser-Thr"/>
    <property type="match status" value="1"/>
</dbReference>
<dbReference type="CDD" id="cd14066">
    <property type="entry name" value="STKc_IRAK"/>
    <property type="match status" value="1"/>
</dbReference>
<dbReference type="GO" id="GO:0005524">
    <property type="term" value="F:ATP binding"/>
    <property type="evidence" value="ECO:0007669"/>
    <property type="project" value="UniProtKB-UniRule"/>
</dbReference>
<evidence type="ECO:0000313" key="18">
    <source>
        <dbReference type="EMBL" id="KAI5354670.1"/>
    </source>
</evidence>
<dbReference type="PROSITE" id="PS00107">
    <property type="entry name" value="PROTEIN_KINASE_ATP"/>
    <property type="match status" value="1"/>
</dbReference>
<feature type="compositionally biased region" description="Low complexity" evidence="15">
    <location>
        <begin position="213"/>
        <end position="251"/>
    </location>
</feature>
<evidence type="ECO:0000256" key="4">
    <source>
        <dbReference type="ARBA" id="ARBA00022527"/>
    </source>
</evidence>
<keyword evidence="6 16" id="KW-0812">Transmembrane</keyword>
<keyword evidence="7 14" id="KW-0547">Nucleotide-binding</keyword>
<dbReference type="GO" id="GO:0004674">
    <property type="term" value="F:protein serine/threonine kinase activity"/>
    <property type="evidence" value="ECO:0007669"/>
    <property type="project" value="UniProtKB-KW"/>
</dbReference>
<reference evidence="18 19" key="1">
    <citation type="journal article" date="2022" name="G3 (Bethesda)">
        <title>Whole-genome sequence and methylome profiling of the almond [Prunus dulcis (Mill.) D.A. Webb] cultivar 'Nonpareil'.</title>
        <authorList>
            <person name="D'Amico-Willman K.M."/>
            <person name="Ouma W.Z."/>
            <person name="Meulia T."/>
            <person name="Sideli G.M."/>
            <person name="Gradziel T.M."/>
            <person name="Fresnedo-Ramirez J."/>
        </authorList>
    </citation>
    <scope>NUCLEOTIDE SEQUENCE [LARGE SCALE GENOMIC DNA]</scope>
    <source>
        <strain evidence="18">Clone GOH B32 T37-40</strain>
    </source>
</reference>
<evidence type="ECO:0000256" key="13">
    <source>
        <dbReference type="ARBA" id="ARBA00048679"/>
    </source>
</evidence>
<dbReference type="PANTHER" id="PTHR47982">
    <property type="entry name" value="PROLINE-RICH RECEPTOR-LIKE PROTEIN KINASE PERK4"/>
    <property type="match status" value="1"/>
</dbReference>
<feature type="transmembrane region" description="Helical" evidence="16">
    <location>
        <begin position="266"/>
        <end position="291"/>
    </location>
</feature>
<dbReference type="InterPro" id="IPR011009">
    <property type="entry name" value="Kinase-like_dom_sf"/>
</dbReference>
<dbReference type="SUPFAM" id="SSF56112">
    <property type="entry name" value="Protein kinase-like (PK-like)"/>
    <property type="match status" value="1"/>
</dbReference>
<evidence type="ECO:0000256" key="2">
    <source>
        <dbReference type="ARBA" id="ARBA00012513"/>
    </source>
</evidence>
<keyword evidence="5" id="KW-0808">Transferase</keyword>
<dbReference type="PROSITE" id="PS50011">
    <property type="entry name" value="PROTEIN_KINASE_DOM"/>
    <property type="match status" value="1"/>
</dbReference>
<proteinExistence type="predicted"/>